<sequence length="1023" mass="112294">DETLFALPATSAPLMHSSADKVLDLQEQPGSIKSLGQEDFPAVSLVTAATLPSLSSFSADPFKEHTGCEMLSDELPARGIYKENASEIYKETTQNARNPFLTERNEKDISEAKYSEMESPSAKAGATILSQAKEEIQLEGPKELPNLEKMPAQQLDMSPETPEDLFEKNEEDTCYNRELYRGDGDGEKGSLKEGTLKREEYADFKPCEPIWEVKGPSHGLSSLKEDVESKIDGKLESSLDENYGVDKMPLQKDYEKESESSAEDLSFPSTPEAMKDSSQAYITCNKSESLVTPDSNKIKSLSPLEEGTSENKTDDEKKIEEMKAQTSPEQGDLSAQAVGRQQGQEADYAKTESLSTAQSDTAANMPEGLTPDLVQEAYESAMHDAACTKLAYETKIDLVQTSESVQETLKPVAQLCPSFEGPEAAPSPILPDIVMEAPLGTGTAATEASAVQLEASPLETFIPTASFENVKQETNKPPLYQEAVNVPLTQMQEAKEEVTFLKTDHESSASPEEIETPYISIACDLIKETKVSGESVSPSFTDYSKTLITECVPQDVPEHKEHVEKLSPQFGKSDLFNSQVIPDFPQKESEDPSLILKDKSDEEIVTDDELEEELMDSVAAAGKPYLESFQPELDSSRITASLPSEPAPTKIAKAEKIPLQMEELKSVAYSADISAAKEPKIEDKSPSSTESSPVAGSEDFVMIGDPKTIPEFMAETPDREVVHEDESEEISDVTEDEKRQVPCPELPCDLSVKNVQVKPEDPNFLKKSLEAADKVPEVSTVPLLAPGVSSPPPEKEIVSVVKPEAFEKEAEKEAAPIKEKEKSTALFSAKLNKSSVVDLLYWRDIKKTGVVFGASLFLLLSLTVFSIVSVTAYIALALLSVTISFRIYKGVIQAIQKSDEGHPFKAYLESDIAVSEELIQKYSNVVLGHINGTVKELRRLFLVDDLVDSLKFAVLMWVFTYVGALFNGLTLLILALISLFSVPVIYERHQAQIDHYLGLVNKNVKDAMAKIQAKIPGLKRKTE</sequence>
<keyword evidence="10" id="KW-1185">Reference proteome</keyword>
<feature type="compositionally biased region" description="Polar residues" evidence="7">
    <location>
        <begin position="352"/>
        <end position="362"/>
    </location>
</feature>
<feature type="compositionally biased region" description="Basic and acidic residues" evidence="7">
    <location>
        <begin position="309"/>
        <end position="323"/>
    </location>
</feature>
<evidence type="ECO:0000313" key="10">
    <source>
        <dbReference type="Proteomes" id="UP000053641"/>
    </source>
</evidence>
<evidence type="ECO:0000256" key="5">
    <source>
        <dbReference type="ARBA" id="ARBA00023136"/>
    </source>
</evidence>
<feature type="domain" description="Reticulon" evidence="8">
    <location>
        <begin position="836"/>
        <end position="1023"/>
    </location>
</feature>
<evidence type="ECO:0000256" key="6">
    <source>
        <dbReference type="RuleBase" id="RU210713"/>
    </source>
</evidence>
<feature type="region of interest" description="Disordered" evidence="7">
    <location>
        <begin position="675"/>
        <end position="701"/>
    </location>
</feature>
<dbReference type="EMBL" id="KL892402">
    <property type="protein sequence ID" value="KGL79726.1"/>
    <property type="molecule type" value="Genomic_DNA"/>
</dbReference>
<feature type="compositionally biased region" description="Basic and acidic residues" evidence="7">
    <location>
        <begin position="249"/>
        <end position="259"/>
    </location>
</feature>
<protein>
    <recommendedName>
        <fullName evidence="6">Reticulon</fullName>
    </recommendedName>
</protein>
<dbReference type="PANTHER" id="PTHR45799">
    <property type="entry name" value="RETICULON-LIKE PROTEIN"/>
    <property type="match status" value="1"/>
</dbReference>
<dbReference type="GO" id="GO:0005789">
    <property type="term" value="C:endoplasmic reticulum membrane"/>
    <property type="evidence" value="ECO:0007669"/>
    <property type="project" value="UniProtKB-SubCell"/>
</dbReference>
<dbReference type="Proteomes" id="UP000053641">
    <property type="component" value="Unassembled WGS sequence"/>
</dbReference>
<feature type="region of interest" description="Disordered" evidence="7">
    <location>
        <begin position="716"/>
        <end position="745"/>
    </location>
</feature>
<dbReference type="GO" id="GO:0014069">
    <property type="term" value="C:postsynaptic density"/>
    <property type="evidence" value="ECO:0007669"/>
    <property type="project" value="TreeGrafter"/>
</dbReference>
<feature type="transmembrane region" description="Helical" evidence="6">
    <location>
        <begin position="856"/>
        <end position="879"/>
    </location>
</feature>
<dbReference type="GO" id="GO:0007420">
    <property type="term" value="P:brain development"/>
    <property type="evidence" value="ECO:0007669"/>
    <property type="project" value="TreeGrafter"/>
</dbReference>
<feature type="transmembrane region" description="Helical" evidence="6">
    <location>
        <begin position="965"/>
        <end position="986"/>
    </location>
</feature>
<evidence type="ECO:0000313" key="9">
    <source>
        <dbReference type="EMBL" id="KGL79726.1"/>
    </source>
</evidence>
<dbReference type="GO" id="GO:0071787">
    <property type="term" value="P:endoplasmic reticulum tubular network formation"/>
    <property type="evidence" value="ECO:0007669"/>
    <property type="project" value="TreeGrafter"/>
</dbReference>
<dbReference type="InterPro" id="IPR003388">
    <property type="entry name" value="Reticulon"/>
</dbReference>
<dbReference type="GO" id="GO:0043005">
    <property type="term" value="C:neuron projection"/>
    <property type="evidence" value="ECO:0007669"/>
    <property type="project" value="TreeGrafter"/>
</dbReference>
<organism evidence="9 10">
    <name type="scientific">Tinamus guttatus</name>
    <name type="common">White-throated tinamou</name>
    <dbReference type="NCBI Taxonomy" id="94827"/>
    <lineage>
        <taxon>Eukaryota</taxon>
        <taxon>Metazoa</taxon>
        <taxon>Chordata</taxon>
        <taxon>Craniata</taxon>
        <taxon>Vertebrata</taxon>
        <taxon>Euteleostomi</taxon>
        <taxon>Archelosauria</taxon>
        <taxon>Archosauria</taxon>
        <taxon>Dinosauria</taxon>
        <taxon>Saurischia</taxon>
        <taxon>Theropoda</taxon>
        <taxon>Coelurosauria</taxon>
        <taxon>Aves</taxon>
        <taxon>Palaeognathae</taxon>
        <taxon>Tinamiformes</taxon>
        <taxon>Tinamidae</taxon>
        <taxon>Tinamus</taxon>
    </lineage>
</organism>
<feature type="compositionally biased region" description="Acidic residues" evidence="7">
    <location>
        <begin position="161"/>
        <end position="173"/>
    </location>
</feature>
<dbReference type="PANTHER" id="PTHR45799:SF1">
    <property type="entry name" value="RETICULON-4"/>
    <property type="match status" value="1"/>
</dbReference>
<proteinExistence type="predicted"/>
<name>A0A099ZD69_TINGU</name>
<dbReference type="GO" id="GO:0030182">
    <property type="term" value="P:neuron differentiation"/>
    <property type="evidence" value="ECO:0007669"/>
    <property type="project" value="TreeGrafter"/>
</dbReference>
<feature type="compositionally biased region" description="Polar residues" evidence="7">
    <location>
        <begin position="276"/>
        <end position="299"/>
    </location>
</feature>
<dbReference type="AlphaFoldDB" id="A0A099ZD69"/>
<feature type="region of interest" description="Disordered" evidence="7">
    <location>
        <begin position="232"/>
        <end position="367"/>
    </location>
</feature>
<feature type="compositionally biased region" description="Acidic residues" evidence="7">
    <location>
        <begin position="725"/>
        <end position="735"/>
    </location>
</feature>
<dbReference type="InterPro" id="IPR046964">
    <property type="entry name" value="RTN1-4"/>
</dbReference>
<evidence type="ECO:0000256" key="7">
    <source>
        <dbReference type="SAM" id="MobiDB-lite"/>
    </source>
</evidence>
<keyword evidence="2 6" id="KW-0812">Transmembrane</keyword>
<dbReference type="STRING" id="94827.A0A099ZD69"/>
<keyword evidence="4 6" id="KW-1133">Transmembrane helix</keyword>
<keyword evidence="3 6" id="KW-0256">Endoplasmic reticulum</keyword>
<evidence type="ECO:0000256" key="4">
    <source>
        <dbReference type="ARBA" id="ARBA00022989"/>
    </source>
</evidence>
<feature type="compositionally biased region" description="Basic and acidic residues" evidence="7">
    <location>
        <begin position="174"/>
        <end position="197"/>
    </location>
</feature>
<dbReference type="PROSITE" id="PS50845">
    <property type="entry name" value="RETICULON"/>
    <property type="match status" value="1"/>
</dbReference>
<keyword evidence="5 6" id="KW-0472">Membrane</keyword>
<reference evidence="9 10" key="1">
    <citation type="submission" date="2014-06" db="EMBL/GenBank/DDBJ databases">
        <title>Genome evolution of avian class.</title>
        <authorList>
            <person name="Zhang G."/>
            <person name="Li C."/>
        </authorList>
    </citation>
    <scope>NUCLEOTIDE SEQUENCE [LARGE SCALE GENOMIC DNA]</scope>
    <source>
        <strain evidence="9">BGI_N309</strain>
    </source>
</reference>
<dbReference type="Pfam" id="PF02453">
    <property type="entry name" value="Reticulon"/>
    <property type="match status" value="1"/>
</dbReference>
<comment type="subcellular location">
    <subcellularLocation>
        <location evidence="1 6">Endoplasmic reticulum membrane</location>
        <topology evidence="1 6">Multi-pass membrane protein</topology>
    </subcellularLocation>
</comment>
<dbReference type="FunFam" id="1.20.5.2480:FF:000001">
    <property type="entry name" value="Reticulon"/>
    <property type="match status" value="1"/>
</dbReference>
<feature type="region of interest" description="Disordered" evidence="7">
    <location>
        <begin position="154"/>
        <end position="197"/>
    </location>
</feature>
<evidence type="ECO:0000256" key="2">
    <source>
        <dbReference type="ARBA" id="ARBA00022692"/>
    </source>
</evidence>
<gene>
    <name evidence="9" type="ORF">N309_10740</name>
</gene>
<feature type="non-terminal residue" evidence="9">
    <location>
        <position position="1023"/>
    </location>
</feature>
<feature type="compositionally biased region" description="Basic and acidic residues" evidence="7">
    <location>
        <begin position="675"/>
        <end position="685"/>
    </location>
</feature>
<feature type="non-terminal residue" evidence="9">
    <location>
        <position position="1"/>
    </location>
</feature>
<evidence type="ECO:0000256" key="3">
    <source>
        <dbReference type="ARBA" id="ARBA00022824"/>
    </source>
</evidence>
<evidence type="ECO:0000256" key="1">
    <source>
        <dbReference type="ARBA" id="ARBA00004477"/>
    </source>
</evidence>
<dbReference type="Gene3D" id="1.20.5.2480">
    <property type="match status" value="1"/>
</dbReference>
<evidence type="ECO:0000259" key="8">
    <source>
        <dbReference type="PROSITE" id="PS50845"/>
    </source>
</evidence>
<accession>A0A099ZD69</accession>